<evidence type="ECO:0000256" key="1">
    <source>
        <dbReference type="SAM" id="MobiDB-lite"/>
    </source>
</evidence>
<feature type="compositionally biased region" description="Low complexity" evidence="1">
    <location>
        <begin position="19"/>
        <end position="35"/>
    </location>
</feature>
<accession>A0A7W9DC81</accession>
<feature type="domain" description="SseB protein N-terminal" evidence="2">
    <location>
        <begin position="44"/>
        <end position="154"/>
    </location>
</feature>
<evidence type="ECO:0000313" key="3">
    <source>
        <dbReference type="EMBL" id="MBB5599254.1"/>
    </source>
</evidence>
<gene>
    <name evidence="3" type="ORF">BKA12_002334</name>
</gene>
<dbReference type="Pfam" id="PF07179">
    <property type="entry name" value="SseB"/>
    <property type="match status" value="1"/>
</dbReference>
<dbReference type="RefSeq" id="WP_183644090.1">
    <property type="nucleotide sequence ID" value="NZ_JACHBL010000001.1"/>
</dbReference>
<comment type="caution">
    <text evidence="3">The sequence shown here is derived from an EMBL/GenBank/DDBJ whole genome shotgun (WGS) entry which is preliminary data.</text>
</comment>
<proteinExistence type="predicted"/>
<dbReference type="AlphaFoldDB" id="A0A7W9DC81"/>
<protein>
    <recommendedName>
        <fullName evidence="2">SseB protein N-terminal domain-containing protein</fullName>
    </recommendedName>
</protein>
<dbReference type="InterPro" id="IPR009839">
    <property type="entry name" value="SseB_N"/>
</dbReference>
<dbReference type="EMBL" id="JACHBL010000001">
    <property type="protein sequence ID" value="MBB5599254.1"/>
    <property type="molecule type" value="Genomic_DNA"/>
</dbReference>
<evidence type="ECO:0000259" key="2">
    <source>
        <dbReference type="Pfam" id="PF07179"/>
    </source>
</evidence>
<dbReference type="Proteomes" id="UP000523863">
    <property type="component" value="Unassembled WGS sequence"/>
</dbReference>
<sequence length="171" mass="18016">MSETPQSPNPAALPPEFFGGSQAAAPTQPAAESATDGTQPLTPLESLLERSQHDDSLAGQVIGTFLQSEIFFLSRDEVTAETDNVTPLMLENAAGKHVIALFSHPTRIPPTFIEQAPFAVKVVGAAVVDNLQNAGMVLNPGFELGFEISEEGVAGIRQDFQPDGSQNATDA</sequence>
<evidence type="ECO:0000313" key="4">
    <source>
        <dbReference type="Proteomes" id="UP000523863"/>
    </source>
</evidence>
<organism evidence="3 4">
    <name type="scientific">Neomicrococcus lactis</name>
    <dbReference type="NCBI Taxonomy" id="732241"/>
    <lineage>
        <taxon>Bacteria</taxon>
        <taxon>Bacillati</taxon>
        <taxon>Actinomycetota</taxon>
        <taxon>Actinomycetes</taxon>
        <taxon>Micrococcales</taxon>
        <taxon>Micrococcaceae</taxon>
        <taxon>Neomicrococcus</taxon>
    </lineage>
</organism>
<feature type="region of interest" description="Disordered" evidence="1">
    <location>
        <begin position="1"/>
        <end position="41"/>
    </location>
</feature>
<name>A0A7W9DC81_9MICC</name>
<keyword evidence="4" id="KW-1185">Reference proteome</keyword>
<reference evidence="3 4" key="1">
    <citation type="submission" date="2020-08" db="EMBL/GenBank/DDBJ databases">
        <title>Sequencing the genomes of 1000 actinobacteria strains.</title>
        <authorList>
            <person name="Klenk H.-P."/>
        </authorList>
    </citation>
    <scope>NUCLEOTIDE SEQUENCE [LARGE SCALE GENOMIC DNA]</scope>
    <source>
        <strain evidence="3 4">DSM 23694</strain>
    </source>
</reference>